<keyword evidence="1" id="KW-0175">Coiled coil</keyword>
<keyword evidence="3" id="KW-1185">Reference proteome</keyword>
<comment type="caution">
    <text evidence="2">The sequence shown here is derived from an EMBL/GenBank/DDBJ whole genome shotgun (WGS) entry which is preliminary data.</text>
</comment>
<dbReference type="Proteomes" id="UP000281813">
    <property type="component" value="Unassembled WGS sequence"/>
</dbReference>
<proteinExistence type="predicted"/>
<evidence type="ECO:0000313" key="2">
    <source>
        <dbReference type="EMBL" id="RKQ13257.1"/>
    </source>
</evidence>
<evidence type="ECO:0000313" key="3">
    <source>
        <dbReference type="Proteomes" id="UP000281813"/>
    </source>
</evidence>
<reference evidence="2 3" key="1">
    <citation type="journal article" date="2015" name="Antonie Van Leeuwenhoek">
        <title>Oceanobacillus bengalensis sp. nov., a bacterium isolated from seawater of the Bay of Bengal.</title>
        <authorList>
            <person name="Yongchang O."/>
            <person name="Xiang W."/>
            <person name="Wang G."/>
        </authorList>
    </citation>
    <scope>NUCLEOTIDE SEQUENCE [LARGE SCALE GENOMIC DNA]</scope>
    <source>
        <strain evidence="2 3">MCCC 1K00260</strain>
    </source>
</reference>
<feature type="coiled-coil region" evidence="1">
    <location>
        <begin position="80"/>
        <end position="107"/>
    </location>
</feature>
<dbReference type="RefSeq" id="WP_121133897.1">
    <property type="nucleotide sequence ID" value="NZ_JBHUFK010000022.1"/>
</dbReference>
<evidence type="ECO:0000256" key="1">
    <source>
        <dbReference type="SAM" id="Coils"/>
    </source>
</evidence>
<organism evidence="2 3">
    <name type="scientific">Oceanobacillus bengalensis</name>
    <dbReference type="NCBI Taxonomy" id="1435466"/>
    <lineage>
        <taxon>Bacteria</taxon>
        <taxon>Bacillati</taxon>
        <taxon>Bacillota</taxon>
        <taxon>Bacilli</taxon>
        <taxon>Bacillales</taxon>
        <taxon>Bacillaceae</taxon>
        <taxon>Oceanobacillus</taxon>
    </lineage>
</organism>
<dbReference type="EMBL" id="RBZO01000034">
    <property type="protein sequence ID" value="RKQ13257.1"/>
    <property type="molecule type" value="Genomic_DNA"/>
</dbReference>
<gene>
    <name evidence="2" type="ORF">D8M05_16870</name>
</gene>
<protein>
    <submittedName>
        <fullName evidence="2">Uncharacterized protein</fullName>
    </submittedName>
</protein>
<name>A0A494YT17_9BACI</name>
<sequence length="139" mass="16059">MKPEPNWQPISNLPLIASMIDGQMETAQEQYDNLLAARSKPHILDDATVNRVIRSYTEQLEFAPIYERQLVKWQQETDLSSAQQQELQRLQNQVSEWKQAVTDILDLANELKEGTIEKMLSKSDFEVGLEALKKWSGDR</sequence>
<accession>A0A494YT17</accession>
<dbReference type="OrthoDB" id="516056at2"/>
<dbReference type="AlphaFoldDB" id="A0A494YT17"/>